<protein>
    <recommendedName>
        <fullName evidence="2">Rab3GAP regulatory subunit C-terminal domain-containing protein</fullName>
    </recommendedName>
</protein>
<reference evidence="3" key="1">
    <citation type="submission" date="2023-08" db="EMBL/GenBank/DDBJ databases">
        <title>Reference Genome Resource for the Citrus Pathogen Phytophthora citrophthora.</title>
        <authorList>
            <person name="Moller H."/>
            <person name="Coetzee B."/>
            <person name="Rose L.J."/>
            <person name="Van Niekerk J.M."/>
        </authorList>
    </citation>
    <scope>NUCLEOTIDE SEQUENCE</scope>
    <source>
        <strain evidence="3">STE-U-9442</strain>
    </source>
</reference>
<name>A0AAD9GWK1_9STRA</name>
<dbReference type="InterPro" id="IPR029257">
    <property type="entry name" value="RAB3GAP2_C"/>
</dbReference>
<proteinExistence type="predicted"/>
<accession>A0AAD9GWK1</accession>
<comment type="caution">
    <text evidence="3">The sequence shown here is derived from an EMBL/GenBank/DDBJ whole genome shotgun (WGS) entry which is preliminary data.</text>
</comment>
<dbReference type="AlphaFoldDB" id="A0AAD9GWK1"/>
<evidence type="ECO:0000313" key="3">
    <source>
        <dbReference type="EMBL" id="KAK1945885.1"/>
    </source>
</evidence>
<feature type="domain" description="Rab3GAP regulatory subunit C-terminal" evidence="2">
    <location>
        <begin position="813"/>
        <end position="933"/>
    </location>
</feature>
<dbReference type="EMBL" id="JASMQC010000004">
    <property type="protein sequence ID" value="KAK1945885.1"/>
    <property type="molecule type" value="Genomic_DNA"/>
</dbReference>
<keyword evidence="4" id="KW-1185">Reference proteome</keyword>
<evidence type="ECO:0000313" key="4">
    <source>
        <dbReference type="Proteomes" id="UP001259832"/>
    </source>
</evidence>
<sequence length="961" mass="108593">MRTSDNVSELIELKPGLPNASILMKYFTQNKLQEENFLLHQVIGGLQAFVKKKRSDATHTLEQDSLDSLLEDIGSLSSSTTIQALLDVLLNADMALLNARFLLKALEKLQLALNNGMSSRTPTGAELSLHWKLLWQRRLVSAFIGFQAEFDRGKRALMAMMQTNTKEIISRLSTKEDASGPLPRILPWLELFRRAGIVLDDESCGQTRKAVNSASQLTAWEFMEFFSMPFNDPDLPRRRDILSLFEAAETKEEFLRDTFRVLKTPIFRKFSNRAQKDCLFTFILAPVLSSVFAVQELQQLHLDIFLTEETLTTLFIEWYFSLPLGVVLALPPPSMSSSFQRWLQPYFVILDVESAIQEEGEDNAKTPYVSSESYLRRLRDCPRSLVEIFNSCWKTPKLFHAFVLSEHCGWGEKQSAKHAEEDTFGKYSSTGSGARWIILQGCLAKTVHLSLRLGKVGRLSVDAVEHVDGIMQTIAVMQINDGHEAGEDDAAVQIPEDHVDVNIGADGTDGWVTTMENCRKAAQMKSWAAVLSAYPQFSNRDALCCFRVGALCAAWNAERSDMQQLEDALLELDCVVTIQVKAAMAAYIWERYIRVHVVTLITFWEESAAGRKPQRGLQPQVARRFFSIIRNLLVMLLTTMKAVRAISTAYDHGDTESDYDDETSDADAESDDDNEEDVPCIAAFKLESLTQSVKWRFRVKNLSLEFRQRWPPSHDTSALMQTLQSFKFDMVSVSQIADHISLIMLLDSFAATAVTPISVVKLFSNNGRHLCRPDSFLTTQPLAQPSEEERKSVSRDRTRFLKELLRHDETLGFALAEAFGLPLEVIREEYVLFLYQSGRDERADLAIEKMQKPERLVLKLGAIARARLSLILRRMKTEAEYAVVMSMLPADVFMWVTNDSQPPLVSDPLVEKLDRTPSLTSTHYLLLKCLAMISPSGEEFEKVSAMSVLVKDVISQVKLHS</sequence>
<dbReference type="Pfam" id="PF14656">
    <property type="entry name" value="RAB3GAP2_C"/>
    <property type="match status" value="1"/>
</dbReference>
<evidence type="ECO:0000259" key="2">
    <source>
        <dbReference type="Pfam" id="PF14656"/>
    </source>
</evidence>
<feature type="region of interest" description="Disordered" evidence="1">
    <location>
        <begin position="653"/>
        <end position="675"/>
    </location>
</feature>
<evidence type="ECO:0000256" key="1">
    <source>
        <dbReference type="SAM" id="MobiDB-lite"/>
    </source>
</evidence>
<organism evidence="3 4">
    <name type="scientific">Phytophthora citrophthora</name>
    <dbReference type="NCBI Taxonomy" id="4793"/>
    <lineage>
        <taxon>Eukaryota</taxon>
        <taxon>Sar</taxon>
        <taxon>Stramenopiles</taxon>
        <taxon>Oomycota</taxon>
        <taxon>Peronosporomycetes</taxon>
        <taxon>Peronosporales</taxon>
        <taxon>Peronosporaceae</taxon>
        <taxon>Phytophthora</taxon>
    </lineage>
</organism>
<gene>
    <name evidence="3" type="ORF">P3T76_002933</name>
</gene>
<dbReference type="Proteomes" id="UP001259832">
    <property type="component" value="Unassembled WGS sequence"/>
</dbReference>
<feature type="compositionally biased region" description="Acidic residues" evidence="1">
    <location>
        <begin position="656"/>
        <end position="675"/>
    </location>
</feature>